<dbReference type="InterPro" id="IPR046341">
    <property type="entry name" value="SET_dom_sf"/>
</dbReference>
<protein>
    <submittedName>
        <fullName evidence="3">SET domain-containing protein</fullName>
    </submittedName>
</protein>
<dbReference type="GeneID" id="54353316"/>
<feature type="compositionally biased region" description="Low complexity" evidence="1">
    <location>
        <begin position="1"/>
        <end position="30"/>
    </location>
</feature>
<dbReference type="Pfam" id="PF00856">
    <property type="entry name" value="SET"/>
    <property type="match status" value="1"/>
</dbReference>
<name>A0A6A5RZA5_9PLEO</name>
<dbReference type="GO" id="GO:0005634">
    <property type="term" value="C:nucleus"/>
    <property type="evidence" value="ECO:0007669"/>
    <property type="project" value="TreeGrafter"/>
</dbReference>
<evidence type="ECO:0000259" key="2">
    <source>
        <dbReference type="PROSITE" id="PS50280"/>
    </source>
</evidence>
<dbReference type="PANTHER" id="PTHR12197:SF294">
    <property type="entry name" value="POTENTIAL PROTEIN LYSINE METHYLTRANSFERASE SET6"/>
    <property type="match status" value="1"/>
</dbReference>
<dbReference type="InterPro" id="IPR050869">
    <property type="entry name" value="H3K4_H4K5_MeTrfase"/>
</dbReference>
<sequence length="393" mass="43816">MYPSDDPTSTTASSARSISRPSSASSTPSRGPAKSLPAGAPSTQDFEVRDTPTAGRAVFASRFLPEGTLLWRSDDLTLYVLLREYRREVCGQCFSYDYGRDLPIRDQGVGFAFCSTQCQDVWGIWNGSVGVDAWRAVEALVKKRSKEGDKMAEEGLQRPTSKAITKAWEEVEIQASLIRTLREVEQSTASSSSPHATEVIESVRITKQHRKALSKALQRKISPDVMAFIVSGIIWYHNNPQDWPKVLALADDQTPYHSADDLAAFVRSYLHLLAILPLPLLSYLSPEIVFLLSSRDSHNSFGIRSLEDDGSEFFGYGCWPAASYFNHSCGPNIEQKRVGRVWEFRAGRDIGEGGELNITYLSGEEWKTSREKRKGVLKKNWGFDCACPRCEAI</sequence>
<gene>
    <name evidence="3" type="ORF">M421DRAFT_59000</name>
</gene>
<dbReference type="AlphaFoldDB" id="A0A6A5RZA5"/>
<keyword evidence="4" id="KW-1185">Reference proteome</keyword>
<accession>A0A6A5RZA5</accession>
<dbReference type="PANTHER" id="PTHR12197">
    <property type="entry name" value="HISTONE-LYSINE N-METHYLTRANSFERASE SMYD"/>
    <property type="match status" value="1"/>
</dbReference>
<dbReference type="InterPro" id="IPR001214">
    <property type="entry name" value="SET_dom"/>
</dbReference>
<evidence type="ECO:0000313" key="4">
    <source>
        <dbReference type="Proteomes" id="UP000800082"/>
    </source>
</evidence>
<feature type="region of interest" description="Disordered" evidence="1">
    <location>
        <begin position="1"/>
        <end position="47"/>
    </location>
</feature>
<feature type="domain" description="SET" evidence="2">
    <location>
        <begin position="44"/>
        <end position="361"/>
    </location>
</feature>
<dbReference type="SUPFAM" id="SSF82199">
    <property type="entry name" value="SET domain"/>
    <property type="match status" value="1"/>
</dbReference>
<dbReference type="Proteomes" id="UP000800082">
    <property type="component" value="Unassembled WGS sequence"/>
</dbReference>
<dbReference type="RefSeq" id="XP_033450835.1">
    <property type="nucleotide sequence ID" value="XM_033595649.1"/>
</dbReference>
<dbReference type="EMBL" id="ML978963">
    <property type="protein sequence ID" value="KAF1930587.1"/>
    <property type="molecule type" value="Genomic_DNA"/>
</dbReference>
<evidence type="ECO:0000313" key="3">
    <source>
        <dbReference type="EMBL" id="KAF1930587.1"/>
    </source>
</evidence>
<dbReference type="CDD" id="cd20071">
    <property type="entry name" value="SET_SMYD"/>
    <property type="match status" value="1"/>
</dbReference>
<dbReference type="Gene3D" id="2.170.270.10">
    <property type="entry name" value="SET domain"/>
    <property type="match status" value="1"/>
</dbReference>
<dbReference type="PROSITE" id="PS50280">
    <property type="entry name" value="SET"/>
    <property type="match status" value="1"/>
</dbReference>
<reference evidence="3" key="1">
    <citation type="journal article" date="2020" name="Stud. Mycol.">
        <title>101 Dothideomycetes genomes: a test case for predicting lifestyles and emergence of pathogens.</title>
        <authorList>
            <person name="Haridas S."/>
            <person name="Albert R."/>
            <person name="Binder M."/>
            <person name="Bloem J."/>
            <person name="Labutti K."/>
            <person name="Salamov A."/>
            <person name="Andreopoulos B."/>
            <person name="Baker S."/>
            <person name="Barry K."/>
            <person name="Bills G."/>
            <person name="Bluhm B."/>
            <person name="Cannon C."/>
            <person name="Castanera R."/>
            <person name="Culley D."/>
            <person name="Daum C."/>
            <person name="Ezra D."/>
            <person name="Gonzalez J."/>
            <person name="Henrissat B."/>
            <person name="Kuo A."/>
            <person name="Liang C."/>
            <person name="Lipzen A."/>
            <person name="Lutzoni F."/>
            <person name="Magnuson J."/>
            <person name="Mondo S."/>
            <person name="Nolan M."/>
            <person name="Ohm R."/>
            <person name="Pangilinan J."/>
            <person name="Park H.-J."/>
            <person name="Ramirez L."/>
            <person name="Alfaro M."/>
            <person name="Sun H."/>
            <person name="Tritt A."/>
            <person name="Yoshinaga Y."/>
            <person name="Zwiers L.-H."/>
            <person name="Turgeon B."/>
            <person name="Goodwin S."/>
            <person name="Spatafora J."/>
            <person name="Crous P."/>
            <person name="Grigoriev I."/>
        </authorList>
    </citation>
    <scope>NUCLEOTIDE SEQUENCE</scope>
    <source>
        <strain evidence="3">CBS 183.55</strain>
    </source>
</reference>
<evidence type="ECO:0000256" key="1">
    <source>
        <dbReference type="SAM" id="MobiDB-lite"/>
    </source>
</evidence>
<organism evidence="3 4">
    <name type="scientific">Didymella exigua CBS 183.55</name>
    <dbReference type="NCBI Taxonomy" id="1150837"/>
    <lineage>
        <taxon>Eukaryota</taxon>
        <taxon>Fungi</taxon>
        <taxon>Dikarya</taxon>
        <taxon>Ascomycota</taxon>
        <taxon>Pezizomycotina</taxon>
        <taxon>Dothideomycetes</taxon>
        <taxon>Pleosporomycetidae</taxon>
        <taxon>Pleosporales</taxon>
        <taxon>Pleosporineae</taxon>
        <taxon>Didymellaceae</taxon>
        <taxon>Didymella</taxon>
    </lineage>
</organism>
<proteinExistence type="predicted"/>
<dbReference type="OrthoDB" id="1028014at2759"/>